<dbReference type="EMBL" id="JAUOEL010000009">
    <property type="protein sequence ID" value="MDO5976921.1"/>
    <property type="molecule type" value="Genomic_DNA"/>
</dbReference>
<proteinExistence type="predicted"/>
<protein>
    <submittedName>
        <fullName evidence="2">Uncharacterized protein</fullName>
    </submittedName>
</protein>
<evidence type="ECO:0000313" key="2">
    <source>
        <dbReference type="EMBL" id="MDO5976921.1"/>
    </source>
</evidence>
<keyword evidence="1" id="KW-0472">Membrane</keyword>
<organism evidence="2 3">
    <name type="scientific">Flavivirga jejuensis</name>
    <dbReference type="NCBI Taxonomy" id="870487"/>
    <lineage>
        <taxon>Bacteria</taxon>
        <taxon>Pseudomonadati</taxon>
        <taxon>Bacteroidota</taxon>
        <taxon>Flavobacteriia</taxon>
        <taxon>Flavobacteriales</taxon>
        <taxon>Flavobacteriaceae</taxon>
        <taxon>Flavivirga</taxon>
    </lineage>
</organism>
<keyword evidence="1" id="KW-1133">Transmembrane helix</keyword>
<keyword evidence="3" id="KW-1185">Reference proteome</keyword>
<sequence length="822" mass="95664">MEVVVHGTKGGYKILYHTKEMPRSVARDVRRIDRNDGSSVGESAYSISFADYGCVFTKYLIIRDVERRAVGNVAFSVYIDSTNKLPGEAIKNLLDNLVGNYKNNYTSDGNLGIVQEDWTFVNTLINQYKKDLVREIYPEIQPQESGEAAYIYYNSDDELKKYFEAPYQVEYRPFWQVFFISMHLKNTLQDPLNALRHDPQKNITGHINLNNPSYIIKDFLVRDISGKTIELKTNGVKLTNNDTIREDDTISIKITKNYYKTIGVVGKINDTKIKQYLSADNGIVRVKKEIQLIAETKKIKLRVFEQMGQVVNDAILECKHYKDDVKKKVENDTLTFTGEELGQQWLISAEKGNMHERKQFTPSNLKGVLSIVLEEFKEVEFRVVDSDNGNMVYDFDLKINDKREQPHNNKVIFKGSEIKNTCEIIITNSDYEQYHTHYCPDTYPNPLIVRLKRIIKKDEIIDGHSKKYNINSGEHGELKDGEARYSHFIDGNDVRDSIQPKKGWLFDEFRLQDGTLVAQYSRKWYMKPLFMVVTIVITTFAVFFLLVFVDYEKSEEITNQEDIVELKDKLEKVIIYCNGNTLDKKYLSDFKDENCNRNVDTSKLKIKACKKIDSSLVLITFIESGDINKLKKFGYSSNQNEFGKTIRSIPDSITPTIRNYLRGLVIENILDLNDLVNNINKKIDQFNSNLEDGTSVVKIDKKIPENSKVDDDKKSEKIQIQQDEIKEKEFESKFWTLVEKDNNIPQMDDYVDLHQDYNISDKNRIKSFLNIIVKGNEEFLPFSRIPFRERHEMFERRDVNGLRKLYNEELTQTKNTIINENN</sequence>
<accession>A0ABT8WUQ1</accession>
<dbReference type="Proteomes" id="UP001176806">
    <property type="component" value="Unassembled WGS sequence"/>
</dbReference>
<reference evidence="2" key="1">
    <citation type="submission" date="2023-07" db="EMBL/GenBank/DDBJ databases">
        <title>Two novel species in the genus Flavivirga.</title>
        <authorList>
            <person name="Kwon K."/>
        </authorList>
    </citation>
    <scope>NUCLEOTIDE SEQUENCE</scope>
    <source>
        <strain evidence="2">KACC 14158</strain>
    </source>
</reference>
<name>A0ABT8WUQ1_9FLAO</name>
<evidence type="ECO:0000256" key="1">
    <source>
        <dbReference type="SAM" id="Phobius"/>
    </source>
</evidence>
<dbReference type="RefSeq" id="WP_303304251.1">
    <property type="nucleotide sequence ID" value="NZ_BAABDA010000011.1"/>
</dbReference>
<feature type="transmembrane region" description="Helical" evidence="1">
    <location>
        <begin position="529"/>
        <end position="549"/>
    </location>
</feature>
<keyword evidence="1" id="KW-0812">Transmembrane</keyword>
<evidence type="ECO:0000313" key="3">
    <source>
        <dbReference type="Proteomes" id="UP001176806"/>
    </source>
</evidence>
<gene>
    <name evidence="2" type="ORF">Q4Q40_22195</name>
</gene>
<comment type="caution">
    <text evidence="2">The sequence shown here is derived from an EMBL/GenBank/DDBJ whole genome shotgun (WGS) entry which is preliminary data.</text>
</comment>